<dbReference type="InterPro" id="IPR001810">
    <property type="entry name" value="F-box_dom"/>
</dbReference>
<reference evidence="4" key="1">
    <citation type="submission" date="2025-08" db="UniProtKB">
        <authorList>
            <consortium name="RefSeq"/>
        </authorList>
    </citation>
    <scope>IDENTIFICATION</scope>
    <source>
        <tissue evidence="4">Seedling</tissue>
    </source>
</reference>
<dbReference type="InterPro" id="IPR050942">
    <property type="entry name" value="F-box_BR-signaling"/>
</dbReference>
<dbReference type="Pfam" id="PF03478">
    <property type="entry name" value="Beta-prop_KIB1-4"/>
    <property type="match status" value="1"/>
</dbReference>
<dbReference type="SUPFAM" id="SSF81383">
    <property type="entry name" value="F-box domain"/>
    <property type="match status" value="1"/>
</dbReference>
<dbReference type="GeneID" id="132803175"/>
<feature type="domain" description="KIB1-4 beta-propeller" evidence="1">
    <location>
        <begin position="91"/>
        <end position="338"/>
    </location>
</feature>
<dbReference type="Proteomes" id="UP001652623">
    <property type="component" value="Chromosome 3"/>
</dbReference>
<proteinExistence type="predicted"/>
<accession>A0ABM4A3Y0</accession>
<dbReference type="Pfam" id="PF12937">
    <property type="entry name" value="F-box-like"/>
    <property type="match status" value="1"/>
</dbReference>
<sequence length="339" mass="39429">MAESEVRCVRSKLIQQQQQQPMPNNWLDLPSELVELIMKKLNNLVDIIRFKAVCSSWYKAGNNCRLSYSPTNNQSPWLMLPTHEYESHTCFFNFAERKVYKLKNVFHGLGFDRARCVGSSYGWLIIFDRASIHGCLLNPFSGDRIDLPSTAVLSAYPYKRYGVYIRKAILSSDPTPPLSRTNSSISFSIVIMYGIVLTELAFYNYQYYKDNNNKTWTKFVNGSVEVWDFDDEEEEENCLPKKVATFNHPDALPLGNFPRVNECCYRFYLAKSLDNEILYVFRLFEKVFTNNNDNDNVALKYKDEFHVYKLDYCGQTWEKIVQTFGIDGQALFLGENQCI</sequence>
<dbReference type="Gene3D" id="1.20.1280.50">
    <property type="match status" value="1"/>
</dbReference>
<keyword evidence="3" id="KW-1185">Reference proteome</keyword>
<dbReference type="PANTHER" id="PTHR44259">
    <property type="entry name" value="OS07G0183000 PROTEIN-RELATED"/>
    <property type="match status" value="1"/>
</dbReference>
<organism evidence="3 4">
    <name type="scientific">Ziziphus jujuba</name>
    <name type="common">Chinese jujube</name>
    <name type="synonym">Ziziphus sativa</name>
    <dbReference type="NCBI Taxonomy" id="326968"/>
    <lineage>
        <taxon>Eukaryota</taxon>
        <taxon>Viridiplantae</taxon>
        <taxon>Streptophyta</taxon>
        <taxon>Embryophyta</taxon>
        <taxon>Tracheophyta</taxon>
        <taxon>Spermatophyta</taxon>
        <taxon>Magnoliopsida</taxon>
        <taxon>eudicotyledons</taxon>
        <taxon>Gunneridae</taxon>
        <taxon>Pentapetalae</taxon>
        <taxon>rosids</taxon>
        <taxon>fabids</taxon>
        <taxon>Rosales</taxon>
        <taxon>Rhamnaceae</taxon>
        <taxon>Paliureae</taxon>
        <taxon>Ziziphus</taxon>
    </lineage>
</organism>
<gene>
    <name evidence="4" type="primary">LOC132803175</name>
</gene>
<protein>
    <submittedName>
        <fullName evidence="4">F-box protein At2g05970-like</fullName>
    </submittedName>
</protein>
<dbReference type="RefSeq" id="XP_060671431.1">
    <property type="nucleotide sequence ID" value="XM_060815448.1"/>
</dbReference>
<feature type="domain" description="F-box" evidence="2">
    <location>
        <begin position="26"/>
        <end position="66"/>
    </location>
</feature>
<dbReference type="InterPro" id="IPR005174">
    <property type="entry name" value="KIB1-4_b-propeller"/>
</dbReference>
<dbReference type="InterPro" id="IPR036047">
    <property type="entry name" value="F-box-like_dom_sf"/>
</dbReference>
<evidence type="ECO:0000259" key="1">
    <source>
        <dbReference type="Pfam" id="PF03478"/>
    </source>
</evidence>
<evidence type="ECO:0000313" key="4">
    <source>
        <dbReference type="RefSeq" id="XP_060671431.1"/>
    </source>
</evidence>
<evidence type="ECO:0000313" key="3">
    <source>
        <dbReference type="Proteomes" id="UP001652623"/>
    </source>
</evidence>
<dbReference type="PANTHER" id="PTHR44259:SF15">
    <property type="entry name" value="F-BOX PROTEIN KIB2-RELATED"/>
    <property type="match status" value="1"/>
</dbReference>
<name>A0ABM4A3Y0_ZIZJJ</name>
<evidence type="ECO:0000259" key="2">
    <source>
        <dbReference type="Pfam" id="PF12937"/>
    </source>
</evidence>